<protein>
    <submittedName>
        <fullName evidence="1">Uncharacterized protein</fullName>
    </submittedName>
</protein>
<name>A0A8S1RDP8_9CILI</name>
<organism evidence="1 2">
    <name type="scientific">Paramecium sonneborni</name>
    <dbReference type="NCBI Taxonomy" id="65129"/>
    <lineage>
        <taxon>Eukaryota</taxon>
        <taxon>Sar</taxon>
        <taxon>Alveolata</taxon>
        <taxon>Ciliophora</taxon>
        <taxon>Intramacronucleata</taxon>
        <taxon>Oligohymenophorea</taxon>
        <taxon>Peniculida</taxon>
        <taxon>Parameciidae</taxon>
        <taxon>Paramecium</taxon>
    </lineage>
</organism>
<dbReference type="AlphaFoldDB" id="A0A8S1RDP8"/>
<reference evidence="1" key="1">
    <citation type="submission" date="2021-01" db="EMBL/GenBank/DDBJ databases">
        <authorList>
            <consortium name="Genoscope - CEA"/>
            <person name="William W."/>
        </authorList>
    </citation>
    <scope>NUCLEOTIDE SEQUENCE</scope>
</reference>
<evidence type="ECO:0000313" key="1">
    <source>
        <dbReference type="EMBL" id="CAD8124785.1"/>
    </source>
</evidence>
<dbReference type="EMBL" id="CAJJDN010000153">
    <property type="protein sequence ID" value="CAD8124785.1"/>
    <property type="molecule type" value="Genomic_DNA"/>
</dbReference>
<accession>A0A8S1RDP8</accession>
<dbReference type="Proteomes" id="UP000692954">
    <property type="component" value="Unassembled WGS sequence"/>
</dbReference>
<evidence type="ECO:0000313" key="2">
    <source>
        <dbReference type="Proteomes" id="UP000692954"/>
    </source>
</evidence>
<comment type="caution">
    <text evidence="1">The sequence shown here is derived from an EMBL/GenBank/DDBJ whole genome shotgun (WGS) entry which is preliminary data.</text>
</comment>
<proteinExistence type="predicted"/>
<keyword evidence="2" id="KW-1185">Reference proteome</keyword>
<gene>
    <name evidence="1" type="ORF">PSON_ATCC_30995.1.T1530122</name>
</gene>
<sequence>MQLNPKQYKLIYHSILQLFIRQYHHFSNLLLLTQQIIFNQTIKKISANLNILMNYTNHTLLHIHLLIIQFLQFPKTLFLQSWLLLQLNYSDNQQQKQEKNQKNQKFSMCQQDLHQCNMFVYVQSYYQYIQ</sequence>